<evidence type="ECO:0008006" key="3">
    <source>
        <dbReference type="Google" id="ProtNLM"/>
    </source>
</evidence>
<proteinExistence type="predicted"/>
<organism evidence="1 2">
    <name type="scientific">Pseudoalteromonas aliena SW19</name>
    <dbReference type="NCBI Taxonomy" id="1314866"/>
    <lineage>
        <taxon>Bacteria</taxon>
        <taxon>Pseudomonadati</taxon>
        <taxon>Pseudomonadota</taxon>
        <taxon>Gammaproteobacteria</taxon>
        <taxon>Alteromonadales</taxon>
        <taxon>Pseudoalteromonadaceae</taxon>
        <taxon>Pseudoalteromonas</taxon>
    </lineage>
</organism>
<keyword evidence="2" id="KW-1185">Reference proteome</keyword>
<protein>
    <recommendedName>
        <fullName evidence="3">Transposase</fullName>
    </recommendedName>
</protein>
<dbReference type="Proteomes" id="UP000648482">
    <property type="component" value="Unassembled WGS sequence"/>
</dbReference>
<accession>A0ABR9E240</accession>
<gene>
    <name evidence="1" type="ORF">PALI_a2642</name>
</gene>
<evidence type="ECO:0000313" key="2">
    <source>
        <dbReference type="Proteomes" id="UP000648482"/>
    </source>
</evidence>
<dbReference type="EMBL" id="AQGU01000027">
    <property type="protein sequence ID" value="MBE0360627.1"/>
    <property type="molecule type" value="Genomic_DNA"/>
</dbReference>
<sequence>MDNANIERDRNAINTSKRLKWKAGRLTKNQLYASKSTLSAIST</sequence>
<comment type="caution">
    <text evidence="1">The sequence shown here is derived from an EMBL/GenBank/DDBJ whole genome shotgun (WGS) entry which is preliminary data.</text>
</comment>
<evidence type="ECO:0000313" key="1">
    <source>
        <dbReference type="EMBL" id="MBE0360627.1"/>
    </source>
</evidence>
<reference evidence="1 2" key="1">
    <citation type="submission" date="2015-06" db="EMBL/GenBank/DDBJ databases">
        <title>Genome sequence of Pseudoalteromonas aliena.</title>
        <authorList>
            <person name="Xie B.-B."/>
            <person name="Rong J.-C."/>
            <person name="Qin Q.-L."/>
            <person name="Zhang Y.-Z."/>
        </authorList>
    </citation>
    <scope>NUCLEOTIDE SEQUENCE [LARGE SCALE GENOMIC DNA]</scope>
    <source>
        <strain evidence="1 2">SW19</strain>
    </source>
</reference>
<name>A0ABR9E240_9GAMM</name>